<keyword evidence="3" id="KW-1185">Reference proteome</keyword>
<organism evidence="2 3">
    <name type="scientific">Trametes cubensis</name>
    <dbReference type="NCBI Taxonomy" id="1111947"/>
    <lineage>
        <taxon>Eukaryota</taxon>
        <taxon>Fungi</taxon>
        <taxon>Dikarya</taxon>
        <taxon>Basidiomycota</taxon>
        <taxon>Agaricomycotina</taxon>
        <taxon>Agaricomycetes</taxon>
        <taxon>Polyporales</taxon>
        <taxon>Polyporaceae</taxon>
        <taxon>Trametes</taxon>
    </lineage>
</organism>
<dbReference type="AlphaFoldDB" id="A0AAD7TI64"/>
<dbReference type="EMBL" id="JAPEVG010000638">
    <property type="protein sequence ID" value="KAJ8456743.1"/>
    <property type="molecule type" value="Genomic_DNA"/>
</dbReference>
<feature type="compositionally biased region" description="Pro residues" evidence="1">
    <location>
        <begin position="498"/>
        <end position="507"/>
    </location>
</feature>
<gene>
    <name evidence="2" type="ORF">ONZ51_g11945</name>
</gene>
<comment type="caution">
    <text evidence="2">The sequence shown here is derived from an EMBL/GenBank/DDBJ whole genome shotgun (WGS) entry which is preliminary data.</text>
</comment>
<feature type="region of interest" description="Disordered" evidence="1">
    <location>
        <begin position="1"/>
        <end position="21"/>
    </location>
</feature>
<feature type="compositionally biased region" description="Basic residues" evidence="1">
    <location>
        <begin position="187"/>
        <end position="202"/>
    </location>
</feature>
<feature type="compositionally biased region" description="Polar residues" evidence="1">
    <location>
        <begin position="173"/>
        <end position="185"/>
    </location>
</feature>
<accession>A0AAD7TI64</accession>
<feature type="compositionally biased region" description="Polar residues" evidence="1">
    <location>
        <begin position="404"/>
        <end position="422"/>
    </location>
</feature>
<name>A0AAD7TI64_9APHY</name>
<feature type="region of interest" description="Disordered" evidence="1">
    <location>
        <begin position="34"/>
        <end position="221"/>
    </location>
</feature>
<reference evidence="2" key="1">
    <citation type="submission" date="2022-11" db="EMBL/GenBank/DDBJ databases">
        <title>Genome Sequence of Cubamyces cubensis.</title>
        <authorList>
            <person name="Buettner E."/>
        </authorList>
    </citation>
    <scope>NUCLEOTIDE SEQUENCE</scope>
    <source>
        <strain evidence="2">MPL-01</strain>
    </source>
</reference>
<feature type="compositionally biased region" description="Acidic residues" evidence="1">
    <location>
        <begin position="147"/>
        <end position="167"/>
    </location>
</feature>
<feature type="compositionally biased region" description="Acidic residues" evidence="1">
    <location>
        <begin position="376"/>
        <end position="385"/>
    </location>
</feature>
<evidence type="ECO:0000313" key="2">
    <source>
        <dbReference type="EMBL" id="KAJ8456743.1"/>
    </source>
</evidence>
<feature type="region of interest" description="Disordered" evidence="1">
    <location>
        <begin position="488"/>
        <end position="507"/>
    </location>
</feature>
<dbReference type="Proteomes" id="UP001215151">
    <property type="component" value="Unassembled WGS sequence"/>
</dbReference>
<evidence type="ECO:0000256" key="1">
    <source>
        <dbReference type="SAM" id="MobiDB-lite"/>
    </source>
</evidence>
<feature type="region of interest" description="Disordered" evidence="1">
    <location>
        <begin position="360"/>
        <end position="471"/>
    </location>
</feature>
<protein>
    <submittedName>
        <fullName evidence="2">Uncharacterized protein</fullName>
    </submittedName>
</protein>
<sequence length="540" mass="59078">MPRLGSESNSPVRRHSPNQTLSNYFQVNYQVWQIRSSGPTRTEPEPHAEPGPSTPPPQPSSDPQLDALDGLLSRTRASASRTRWNARSSGSPYGQRPLHKWLPSEQKHIEELGALVEMFPEQSSEDGQDEEKALYESFVVESREDEREGADEEDDAEEESDWEEADIEPSPPQLQTHTRLTSSTIAARKRERNKKKRAKARARAKEKMKPPAPPDPVRDAPKDLLMSMSRIAQLVGSLNADPPDERNELIKRVREVFGEASSSQLGSLSAQPTQWRAEVLQSVRRMESMLGQMEKWQAQVAPGEIEALREETARLEVRVRAVVEHKERERKVLQRAVKTAVEAKLGNIPGITFDRVVDDSSKAKDEVQVDVAETAESSDGDELVVTEEGSLIQSGANGEEDDAVSSSDNLSEGTDPSGSDTGPTELVPDKQYLQEDKTIRVDPPPAKPPPQTTAASILPTAHTSVPNDPPHRTIFKFGSASAPPVNLSLAPLSTKPSAPTPITAPPPSTVLPSTVNLNVPPAAPANPIETRLDVYCGGVQ</sequence>
<feature type="compositionally biased region" description="Pro residues" evidence="1">
    <location>
        <begin position="442"/>
        <end position="451"/>
    </location>
</feature>
<evidence type="ECO:0000313" key="3">
    <source>
        <dbReference type="Proteomes" id="UP001215151"/>
    </source>
</evidence>
<feature type="compositionally biased region" description="Low complexity" evidence="1">
    <location>
        <begin position="73"/>
        <end position="89"/>
    </location>
</feature>
<proteinExistence type="predicted"/>